<accession>A0AAW0TZH2</accession>
<comment type="caution">
    <text evidence="1">The sequence shown here is derived from an EMBL/GenBank/DDBJ whole genome shotgun (WGS) entry which is preliminary data.</text>
</comment>
<evidence type="ECO:0000313" key="2">
    <source>
        <dbReference type="Proteomes" id="UP001487740"/>
    </source>
</evidence>
<gene>
    <name evidence="1" type="ORF">O3P69_017564</name>
</gene>
<dbReference type="AlphaFoldDB" id="A0AAW0TZH2"/>
<dbReference type="Proteomes" id="UP001487740">
    <property type="component" value="Unassembled WGS sequence"/>
</dbReference>
<sequence length="153" mass="17091">MDFARAIHIAIEVEEATKVAKETVCGQKPKLVNKVNHLKPPPHTRIQDVLSRRGSRIWSTKRHFVGVVDRRTTKSELDTGATAYFITEELWHKLGTPPLQETREHYASASQHKMSIVGEFVGNASSPVAERGCDIRLIVTTIPDLNLLGRDAV</sequence>
<protein>
    <submittedName>
        <fullName evidence="1">Uncharacterized protein</fullName>
    </submittedName>
</protein>
<name>A0AAW0TZH2_SCYPA</name>
<keyword evidence="2" id="KW-1185">Reference proteome</keyword>
<organism evidence="1 2">
    <name type="scientific">Scylla paramamosain</name>
    <name type="common">Mud crab</name>
    <dbReference type="NCBI Taxonomy" id="85552"/>
    <lineage>
        <taxon>Eukaryota</taxon>
        <taxon>Metazoa</taxon>
        <taxon>Ecdysozoa</taxon>
        <taxon>Arthropoda</taxon>
        <taxon>Crustacea</taxon>
        <taxon>Multicrustacea</taxon>
        <taxon>Malacostraca</taxon>
        <taxon>Eumalacostraca</taxon>
        <taxon>Eucarida</taxon>
        <taxon>Decapoda</taxon>
        <taxon>Pleocyemata</taxon>
        <taxon>Brachyura</taxon>
        <taxon>Eubrachyura</taxon>
        <taxon>Portunoidea</taxon>
        <taxon>Portunidae</taxon>
        <taxon>Portuninae</taxon>
        <taxon>Scylla</taxon>
    </lineage>
</organism>
<dbReference type="EMBL" id="JARAKH010000023">
    <property type="protein sequence ID" value="KAK8392025.1"/>
    <property type="molecule type" value="Genomic_DNA"/>
</dbReference>
<proteinExistence type="predicted"/>
<evidence type="ECO:0000313" key="1">
    <source>
        <dbReference type="EMBL" id="KAK8392025.1"/>
    </source>
</evidence>
<reference evidence="1 2" key="1">
    <citation type="submission" date="2023-03" db="EMBL/GenBank/DDBJ databases">
        <title>High-quality genome of Scylla paramamosain provides insights in environmental adaptation.</title>
        <authorList>
            <person name="Zhang L."/>
        </authorList>
    </citation>
    <scope>NUCLEOTIDE SEQUENCE [LARGE SCALE GENOMIC DNA]</scope>
    <source>
        <strain evidence="1">LZ_2023a</strain>
        <tissue evidence="1">Muscle</tissue>
    </source>
</reference>